<dbReference type="Gene3D" id="3.40.50.720">
    <property type="entry name" value="NAD(P)-binding Rossmann-like Domain"/>
    <property type="match status" value="1"/>
</dbReference>
<accession>A0A7C3QZX8</accession>
<organism evidence="1">
    <name type="scientific">Leptospirillum ferriphilum</name>
    <dbReference type="NCBI Taxonomy" id="178606"/>
    <lineage>
        <taxon>Bacteria</taxon>
        <taxon>Pseudomonadati</taxon>
        <taxon>Nitrospirota</taxon>
        <taxon>Nitrospiria</taxon>
        <taxon>Nitrospirales</taxon>
        <taxon>Nitrospiraceae</taxon>
        <taxon>Leptospirillum</taxon>
    </lineage>
</organism>
<sequence length="104" mass="11788">MCLPANACWMIPDFPPTSQYKPAAMGAQKLLERLRDEKGINWTVLAPSAVIALGERTGKFRLEKDRLLVNEKGESRVSVEDFVMALVDELEIPRFSRTRFTVGY</sequence>
<dbReference type="EMBL" id="DTMM01000147">
    <property type="protein sequence ID" value="HFT93694.1"/>
    <property type="molecule type" value="Genomic_DNA"/>
</dbReference>
<dbReference type="AlphaFoldDB" id="A0A7C3QZX8"/>
<evidence type="ECO:0000313" key="1">
    <source>
        <dbReference type="EMBL" id="HFT93694.1"/>
    </source>
</evidence>
<name>A0A7C3QZX8_9BACT</name>
<evidence type="ECO:0008006" key="2">
    <source>
        <dbReference type="Google" id="ProtNLM"/>
    </source>
</evidence>
<proteinExistence type="predicted"/>
<protein>
    <recommendedName>
        <fullName evidence="2">NAD(P)-binding domain-containing protein</fullName>
    </recommendedName>
</protein>
<reference evidence="1" key="1">
    <citation type="journal article" date="2020" name="mSystems">
        <title>Genome- and Community-Level Interaction Insights into Carbon Utilization and Element Cycling Functions of Hydrothermarchaeota in Hydrothermal Sediment.</title>
        <authorList>
            <person name="Zhou Z."/>
            <person name="Liu Y."/>
            <person name="Xu W."/>
            <person name="Pan J."/>
            <person name="Luo Z.H."/>
            <person name="Li M."/>
        </authorList>
    </citation>
    <scope>NUCLEOTIDE SEQUENCE [LARGE SCALE GENOMIC DNA]</scope>
    <source>
        <strain evidence="1">SpSt-902</strain>
    </source>
</reference>
<comment type="caution">
    <text evidence="1">The sequence shown here is derived from an EMBL/GenBank/DDBJ whole genome shotgun (WGS) entry which is preliminary data.</text>
</comment>
<gene>
    <name evidence="1" type="ORF">ENX03_07135</name>
</gene>